<feature type="domain" description="HTH tetR-type" evidence="5">
    <location>
        <begin position="13"/>
        <end position="71"/>
    </location>
</feature>
<dbReference type="SUPFAM" id="SSF48498">
    <property type="entry name" value="Tetracyclin repressor-like, C-terminal domain"/>
    <property type="match status" value="1"/>
</dbReference>
<dbReference type="Gene3D" id="1.10.357.10">
    <property type="entry name" value="Tetracycline Repressor, domain 2"/>
    <property type="match status" value="1"/>
</dbReference>
<evidence type="ECO:0000259" key="5">
    <source>
        <dbReference type="PROSITE" id="PS50977"/>
    </source>
</evidence>
<dbReference type="Proteomes" id="UP001149140">
    <property type="component" value="Unassembled WGS sequence"/>
</dbReference>
<accession>A0A9X3RZL7</accession>
<dbReference type="PANTHER" id="PTHR30055">
    <property type="entry name" value="HTH-TYPE TRANSCRIPTIONAL REGULATOR RUTR"/>
    <property type="match status" value="1"/>
</dbReference>
<evidence type="ECO:0000256" key="2">
    <source>
        <dbReference type="ARBA" id="ARBA00023125"/>
    </source>
</evidence>
<protein>
    <submittedName>
        <fullName evidence="6">TetR/AcrR family transcriptional regulator</fullName>
    </submittedName>
</protein>
<evidence type="ECO:0000256" key="1">
    <source>
        <dbReference type="ARBA" id="ARBA00023015"/>
    </source>
</evidence>
<keyword evidence="2 4" id="KW-0238">DNA-binding</keyword>
<dbReference type="PROSITE" id="PS50977">
    <property type="entry name" value="HTH_TETR_2"/>
    <property type="match status" value="1"/>
</dbReference>
<organism evidence="6 7">
    <name type="scientific">Solirubrobacter ginsenosidimutans</name>
    <dbReference type="NCBI Taxonomy" id="490573"/>
    <lineage>
        <taxon>Bacteria</taxon>
        <taxon>Bacillati</taxon>
        <taxon>Actinomycetota</taxon>
        <taxon>Thermoleophilia</taxon>
        <taxon>Solirubrobacterales</taxon>
        <taxon>Solirubrobacteraceae</taxon>
        <taxon>Solirubrobacter</taxon>
    </lineage>
</organism>
<evidence type="ECO:0000256" key="3">
    <source>
        <dbReference type="ARBA" id="ARBA00023163"/>
    </source>
</evidence>
<evidence type="ECO:0000256" key="4">
    <source>
        <dbReference type="PROSITE-ProRule" id="PRU00335"/>
    </source>
</evidence>
<dbReference type="RefSeq" id="WP_270040192.1">
    <property type="nucleotide sequence ID" value="NZ_JAPDOD010000008.1"/>
</dbReference>
<sequence length="193" mass="20914">MGRPVEYLRADAARNVHRIVEVAARLLGENPNLAMADVGIAAGVSRATVYRHFPTREALVAAIHMQAVEQGEAALQACRLEEDSATEALRRLCTAWLDVAERYAFAQLTTQPGTGFDEPTRERSRQILGAPLRALYERGKAAGEFSPTLSTEWCVRAFGALLLAGARAVADGTLTHEDAPDAVFRSLLEGLRA</sequence>
<dbReference type="PANTHER" id="PTHR30055:SF234">
    <property type="entry name" value="HTH-TYPE TRANSCRIPTIONAL REGULATOR BETI"/>
    <property type="match status" value="1"/>
</dbReference>
<name>A0A9X3RZL7_9ACTN</name>
<feature type="DNA-binding region" description="H-T-H motif" evidence="4">
    <location>
        <begin position="34"/>
        <end position="53"/>
    </location>
</feature>
<dbReference type="AlphaFoldDB" id="A0A9X3RZL7"/>
<evidence type="ECO:0000313" key="6">
    <source>
        <dbReference type="EMBL" id="MDA0161040.1"/>
    </source>
</evidence>
<dbReference type="InterPro" id="IPR001647">
    <property type="entry name" value="HTH_TetR"/>
</dbReference>
<keyword evidence="1" id="KW-0805">Transcription regulation</keyword>
<keyword evidence="7" id="KW-1185">Reference proteome</keyword>
<evidence type="ECO:0000313" key="7">
    <source>
        <dbReference type="Proteomes" id="UP001149140"/>
    </source>
</evidence>
<keyword evidence="3" id="KW-0804">Transcription</keyword>
<reference evidence="6" key="1">
    <citation type="submission" date="2022-10" db="EMBL/GenBank/DDBJ databases">
        <title>The WGS of Solirubrobacter ginsenosidimutans DSM 21036.</title>
        <authorList>
            <person name="Jiang Z."/>
        </authorList>
    </citation>
    <scope>NUCLEOTIDE SEQUENCE</scope>
    <source>
        <strain evidence="6">DSM 21036</strain>
    </source>
</reference>
<dbReference type="Pfam" id="PF00440">
    <property type="entry name" value="TetR_N"/>
    <property type="match status" value="1"/>
</dbReference>
<dbReference type="InterPro" id="IPR036271">
    <property type="entry name" value="Tet_transcr_reg_TetR-rel_C_sf"/>
</dbReference>
<dbReference type="InterPro" id="IPR009057">
    <property type="entry name" value="Homeodomain-like_sf"/>
</dbReference>
<proteinExistence type="predicted"/>
<comment type="caution">
    <text evidence="6">The sequence shown here is derived from an EMBL/GenBank/DDBJ whole genome shotgun (WGS) entry which is preliminary data.</text>
</comment>
<dbReference type="GO" id="GO:0000976">
    <property type="term" value="F:transcription cis-regulatory region binding"/>
    <property type="evidence" value="ECO:0007669"/>
    <property type="project" value="TreeGrafter"/>
</dbReference>
<dbReference type="EMBL" id="JAPDOD010000008">
    <property type="protein sequence ID" value="MDA0161040.1"/>
    <property type="molecule type" value="Genomic_DNA"/>
</dbReference>
<dbReference type="SUPFAM" id="SSF46689">
    <property type="entry name" value="Homeodomain-like"/>
    <property type="match status" value="1"/>
</dbReference>
<dbReference type="GO" id="GO:0003700">
    <property type="term" value="F:DNA-binding transcription factor activity"/>
    <property type="evidence" value="ECO:0007669"/>
    <property type="project" value="TreeGrafter"/>
</dbReference>
<dbReference type="InterPro" id="IPR050109">
    <property type="entry name" value="HTH-type_TetR-like_transc_reg"/>
</dbReference>
<gene>
    <name evidence="6" type="ORF">OM076_12245</name>
</gene>